<keyword evidence="5 10" id="KW-0812">Transmembrane</keyword>
<keyword evidence="4 10" id="KW-0288">FMN</keyword>
<feature type="transmembrane region" description="Helical" evidence="10">
    <location>
        <begin position="46"/>
        <end position="68"/>
    </location>
</feature>
<comment type="caution">
    <text evidence="11">The sequence shown here is derived from an EMBL/GenBank/DDBJ whole genome shotgun (WGS) entry which is preliminary data.</text>
</comment>
<dbReference type="InterPro" id="IPR011303">
    <property type="entry name" value="RnfD_bac"/>
</dbReference>
<feature type="transmembrane region" description="Helical" evidence="10">
    <location>
        <begin position="239"/>
        <end position="259"/>
    </location>
</feature>
<feature type="transmembrane region" description="Helical" evidence="10">
    <location>
        <begin position="123"/>
        <end position="140"/>
    </location>
</feature>
<dbReference type="GO" id="GO:0055085">
    <property type="term" value="P:transmembrane transport"/>
    <property type="evidence" value="ECO:0007669"/>
    <property type="project" value="InterPro"/>
</dbReference>
<dbReference type="GO" id="GO:0022900">
    <property type="term" value="P:electron transport chain"/>
    <property type="evidence" value="ECO:0007669"/>
    <property type="project" value="UniProtKB-UniRule"/>
</dbReference>
<keyword evidence="2 10" id="KW-0597">Phosphoprotein</keyword>
<evidence type="ECO:0000256" key="6">
    <source>
        <dbReference type="ARBA" id="ARBA00022967"/>
    </source>
</evidence>
<gene>
    <name evidence="10" type="primary">rnfD</name>
    <name evidence="11" type="ORF">EDC35_102238</name>
</gene>
<keyword evidence="6 10" id="KW-1278">Translocase</keyword>
<comment type="subunit">
    <text evidence="10">The complex is composed of six subunits: RnfA, RnfB, RnfC, RnfD, RnfE and RnfG.</text>
</comment>
<evidence type="ECO:0000256" key="5">
    <source>
        <dbReference type="ARBA" id="ARBA00022692"/>
    </source>
</evidence>
<keyword evidence="1 10" id="KW-0813">Transport</keyword>
<feature type="modified residue" description="FMN phosphoryl threonine" evidence="10">
    <location>
        <position position="179"/>
    </location>
</feature>
<keyword evidence="7 10" id="KW-0249">Electron transport</keyword>
<feature type="transmembrane region" description="Helical" evidence="10">
    <location>
        <begin position="209"/>
        <end position="232"/>
    </location>
</feature>
<dbReference type="EC" id="7.-.-.-" evidence="10"/>
<keyword evidence="8 10" id="KW-1133">Transmembrane helix</keyword>
<keyword evidence="12" id="KW-1185">Reference proteome</keyword>
<dbReference type="Proteomes" id="UP000295717">
    <property type="component" value="Unassembled WGS sequence"/>
</dbReference>
<evidence type="ECO:0000256" key="8">
    <source>
        <dbReference type="ARBA" id="ARBA00022989"/>
    </source>
</evidence>
<comment type="subcellular location">
    <subcellularLocation>
        <location evidence="10">Cell inner membrane</location>
        <topology evidence="10">Multi-pass membrane protein</topology>
    </subcellularLocation>
</comment>
<dbReference type="PANTHER" id="PTHR30578">
    <property type="entry name" value="ELECTRON TRANSPORT COMPLEX PROTEIN RNFD"/>
    <property type="match status" value="1"/>
</dbReference>
<evidence type="ECO:0000256" key="1">
    <source>
        <dbReference type="ARBA" id="ARBA00022448"/>
    </source>
</evidence>
<feature type="transmembrane region" description="Helical" evidence="10">
    <location>
        <begin position="296"/>
        <end position="314"/>
    </location>
</feature>
<comment type="function">
    <text evidence="10">Part of a membrane-bound complex that couples electron transfer with translocation of ions across the membrane.</text>
</comment>
<accession>A0A4R3N3K6</accession>
<dbReference type="GO" id="GO:0005886">
    <property type="term" value="C:plasma membrane"/>
    <property type="evidence" value="ECO:0007669"/>
    <property type="project" value="UniProtKB-SubCell"/>
</dbReference>
<evidence type="ECO:0000256" key="4">
    <source>
        <dbReference type="ARBA" id="ARBA00022643"/>
    </source>
</evidence>
<evidence type="ECO:0000256" key="3">
    <source>
        <dbReference type="ARBA" id="ARBA00022630"/>
    </source>
</evidence>
<keyword evidence="10" id="KW-1003">Cell membrane</keyword>
<organism evidence="11 12">
    <name type="scientific">Thiobaca trueperi</name>
    <dbReference type="NCBI Taxonomy" id="127458"/>
    <lineage>
        <taxon>Bacteria</taxon>
        <taxon>Pseudomonadati</taxon>
        <taxon>Pseudomonadota</taxon>
        <taxon>Gammaproteobacteria</taxon>
        <taxon>Chromatiales</taxon>
        <taxon>Chromatiaceae</taxon>
        <taxon>Thiobaca</taxon>
    </lineage>
</organism>
<dbReference type="OrthoDB" id="9776359at2"/>
<dbReference type="NCBIfam" id="TIGR01946">
    <property type="entry name" value="rnfD"/>
    <property type="match status" value="1"/>
</dbReference>
<name>A0A4R3N3K6_9GAMM</name>
<feature type="transmembrane region" description="Helical" evidence="10">
    <location>
        <begin position="271"/>
        <end position="289"/>
    </location>
</feature>
<keyword evidence="3 10" id="KW-0285">Flavoprotein</keyword>
<dbReference type="InterPro" id="IPR004338">
    <property type="entry name" value="NqrB/RnfD"/>
</dbReference>
<dbReference type="EMBL" id="SMAO01000002">
    <property type="protein sequence ID" value="TCT22907.1"/>
    <property type="molecule type" value="Genomic_DNA"/>
</dbReference>
<evidence type="ECO:0000256" key="9">
    <source>
        <dbReference type="ARBA" id="ARBA00023136"/>
    </source>
</evidence>
<keyword evidence="10" id="KW-0997">Cell inner membrane</keyword>
<evidence type="ECO:0000256" key="7">
    <source>
        <dbReference type="ARBA" id="ARBA00022982"/>
    </source>
</evidence>
<dbReference type="Pfam" id="PF03116">
    <property type="entry name" value="NQR2_RnfD_RnfE"/>
    <property type="match status" value="1"/>
</dbReference>
<dbReference type="PANTHER" id="PTHR30578:SF0">
    <property type="entry name" value="ION-TRANSLOCATING OXIDOREDUCTASE COMPLEX SUBUNIT D"/>
    <property type="match status" value="1"/>
</dbReference>
<feature type="transmembrane region" description="Helical" evidence="10">
    <location>
        <begin position="320"/>
        <end position="339"/>
    </location>
</feature>
<feature type="transmembrane region" description="Helical" evidence="10">
    <location>
        <begin position="23"/>
        <end position="40"/>
    </location>
</feature>
<evidence type="ECO:0000256" key="10">
    <source>
        <dbReference type="HAMAP-Rule" id="MF_00462"/>
    </source>
</evidence>
<evidence type="ECO:0000313" key="12">
    <source>
        <dbReference type="Proteomes" id="UP000295717"/>
    </source>
</evidence>
<evidence type="ECO:0000256" key="2">
    <source>
        <dbReference type="ARBA" id="ARBA00022553"/>
    </source>
</evidence>
<dbReference type="RefSeq" id="WP_132976031.1">
    <property type="nucleotide sequence ID" value="NZ_SMAO01000002.1"/>
</dbReference>
<feature type="transmembrane region" description="Helical" evidence="10">
    <location>
        <begin position="98"/>
        <end position="116"/>
    </location>
</feature>
<reference evidence="11 12" key="1">
    <citation type="submission" date="2019-03" db="EMBL/GenBank/DDBJ databases">
        <title>Genomic Encyclopedia of Type Strains, Phase IV (KMG-IV): sequencing the most valuable type-strain genomes for metagenomic binning, comparative biology and taxonomic classification.</title>
        <authorList>
            <person name="Goeker M."/>
        </authorList>
    </citation>
    <scope>NUCLEOTIDE SEQUENCE [LARGE SCALE GENOMIC DNA]</scope>
    <source>
        <strain evidence="11 12">DSM 13587</strain>
    </source>
</reference>
<evidence type="ECO:0000313" key="11">
    <source>
        <dbReference type="EMBL" id="TCT22907.1"/>
    </source>
</evidence>
<dbReference type="HAMAP" id="MF_00462">
    <property type="entry name" value="RsxD_RnfD"/>
    <property type="match status" value="1"/>
</dbReference>
<dbReference type="AlphaFoldDB" id="A0A4R3N3K6"/>
<proteinExistence type="inferred from homology"/>
<keyword evidence="9 10" id="KW-0472">Membrane</keyword>
<sequence length="363" mass="38716">MSIETPAPSAGPFAHERVSISRTMGLVMLALLPATLFSLWQFGWPAIYLFLVTVATVLVAEAACLRIAGKPIRPFLFDGSAVLTGWLLAMTLPPWAPWWTGVVGGFIAIVIAKHVFGGIGQNLFNPAMVGRVALLIAFPLELTRFVNPAPLFAAGSPDWQQGLAITFGGQFPDAFSGATLLGHVRTELGQGHLLSDILPNLYSPVADSVGTLAGSLGEGSALLILLGGLLLLYKRVITWQIPLAMLGTLALAATLMHLIDPAHYTGPLYHLVSGASLLGAFFIATDLVTSPVTARGQILFGAGCGLLVYVIRTWTGYPEGVAFAVLLMNACTPLIDHYVRPRVYGRDRQGEPLEYADEAEISR</sequence>
<comment type="similarity">
    <text evidence="10">Belongs to the NqrB/RnfD family.</text>
</comment>
<protein>
    <recommendedName>
        <fullName evidence="10">Ion-translocating oxidoreductase complex subunit D</fullName>
        <ecNumber evidence="10">7.-.-.-</ecNumber>
    </recommendedName>
    <alternativeName>
        <fullName evidence="10">Rnf electron transport complex subunit D</fullName>
    </alternativeName>
</protein>
<comment type="cofactor">
    <cofactor evidence="10">
        <name>FMN</name>
        <dbReference type="ChEBI" id="CHEBI:58210"/>
    </cofactor>
</comment>